<evidence type="ECO:0000256" key="3">
    <source>
        <dbReference type="ARBA" id="ARBA00022692"/>
    </source>
</evidence>
<evidence type="ECO:0000256" key="2">
    <source>
        <dbReference type="ARBA" id="ARBA00006824"/>
    </source>
</evidence>
<dbReference type="PANTHER" id="PTHR11266">
    <property type="entry name" value="PEROXISOMAL MEMBRANE PROTEIN 2, PXMP2 MPV17"/>
    <property type="match status" value="1"/>
</dbReference>
<dbReference type="InterPro" id="IPR007248">
    <property type="entry name" value="Mpv17_PMP22"/>
</dbReference>
<dbReference type="EMBL" id="LNZH02000154">
    <property type="protein sequence ID" value="OCB89511.1"/>
    <property type="molecule type" value="Genomic_DNA"/>
</dbReference>
<comment type="similarity">
    <text evidence="2 6">Belongs to the peroxisomal membrane protein PXMP2/4 family.</text>
</comment>
<dbReference type="GO" id="GO:0016020">
    <property type="term" value="C:membrane"/>
    <property type="evidence" value="ECO:0007669"/>
    <property type="project" value="UniProtKB-SubCell"/>
</dbReference>
<evidence type="ECO:0000256" key="5">
    <source>
        <dbReference type="ARBA" id="ARBA00023136"/>
    </source>
</evidence>
<dbReference type="GO" id="GO:0005739">
    <property type="term" value="C:mitochondrion"/>
    <property type="evidence" value="ECO:0007669"/>
    <property type="project" value="TreeGrafter"/>
</dbReference>
<comment type="caution">
    <text evidence="7">The sequence shown here is derived from an EMBL/GenBank/DDBJ whole genome shotgun (WGS) entry which is preliminary data.</text>
</comment>
<dbReference type="AlphaFoldDB" id="A0A9Q5I0X3"/>
<dbReference type="Proteomes" id="UP000757232">
    <property type="component" value="Unassembled WGS sequence"/>
</dbReference>
<evidence type="ECO:0000313" key="8">
    <source>
        <dbReference type="Proteomes" id="UP000757232"/>
    </source>
</evidence>
<keyword evidence="3 6" id="KW-0812">Transmembrane</keyword>
<sequence length="236" mass="26215">MATQCITGAVLFGAGDVIAQQAIEKHPGRKYDFARTARLAFYGGALFGPIMTKWYQLLNRLQFASPTKALAYRVRPPPSSLRVSRLFDDADVWLDQAVLTPAAVGFFFTSMTFLEGKGISEAKRRVEAAYVPTILRNWGVFIPTQVINFSVVPAHMRFVFVGVVSLFWSHQLLSRARAHALRLRRRRVFVLDYANAQQAKAALLAKSKSTTASIESISEKVPDLEKGEPVKNVAPT</sequence>
<comment type="subcellular location">
    <subcellularLocation>
        <location evidence="1">Membrane</location>
        <topology evidence="1">Multi-pass membrane protein</topology>
    </subcellularLocation>
</comment>
<proteinExistence type="inferred from homology"/>
<evidence type="ECO:0000256" key="4">
    <source>
        <dbReference type="ARBA" id="ARBA00022989"/>
    </source>
</evidence>
<evidence type="ECO:0000313" key="7">
    <source>
        <dbReference type="EMBL" id="OCB89511.1"/>
    </source>
</evidence>
<name>A0A9Q5I0X3_SANBA</name>
<dbReference type="PANTHER" id="PTHR11266:SF17">
    <property type="entry name" value="PROTEIN MPV17"/>
    <property type="match status" value="1"/>
</dbReference>
<evidence type="ECO:0000256" key="1">
    <source>
        <dbReference type="ARBA" id="ARBA00004141"/>
    </source>
</evidence>
<dbReference type="Pfam" id="PF04117">
    <property type="entry name" value="Mpv17_PMP22"/>
    <property type="match status" value="1"/>
</dbReference>
<keyword evidence="5 6" id="KW-0472">Membrane</keyword>
<gene>
    <name evidence="7" type="ORF">A7U60_g3306</name>
</gene>
<evidence type="ECO:0000256" key="6">
    <source>
        <dbReference type="RuleBase" id="RU363053"/>
    </source>
</evidence>
<accession>A0A9Q5I0X3</accession>
<feature type="transmembrane region" description="Helical" evidence="6">
    <location>
        <begin position="93"/>
        <end position="114"/>
    </location>
</feature>
<protein>
    <submittedName>
        <fullName evidence="7">Uncharacterized protein</fullName>
    </submittedName>
</protein>
<organism evidence="7 8">
    <name type="scientific">Sanghuangporus baumii</name>
    <name type="common">Phellinus baumii</name>
    <dbReference type="NCBI Taxonomy" id="108892"/>
    <lineage>
        <taxon>Eukaryota</taxon>
        <taxon>Fungi</taxon>
        <taxon>Dikarya</taxon>
        <taxon>Basidiomycota</taxon>
        <taxon>Agaricomycotina</taxon>
        <taxon>Agaricomycetes</taxon>
        <taxon>Hymenochaetales</taxon>
        <taxon>Hymenochaetaceae</taxon>
        <taxon>Sanghuangporus</taxon>
    </lineage>
</organism>
<keyword evidence="8" id="KW-1185">Reference proteome</keyword>
<feature type="transmembrane region" description="Helical" evidence="6">
    <location>
        <begin position="39"/>
        <end position="57"/>
    </location>
</feature>
<keyword evidence="4 6" id="KW-1133">Transmembrane helix</keyword>
<dbReference type="OrthoDB" id="430207at2759"/>
<reference evidence="7" key="1">
    <citation type="submission" date="2016-06" db="EMBL/GenBank/DDBJ databases">
        <title>Draft Genome sequence of the fungus Inonotus baumii.</title>
        <authorList>
            <person name="Zhu H."/>
            <person name="Lin W."/>
        </authorList>
    </citation>
    <scope>NUCLEOTIDE SEQUENCE</scope>
    <source>
        <strain evidence="7">821</strain>
    </source>
</reference>